<sequence>MNSISKLAAPLKRINARKKARKRLSPMVLLTGIVATMLSTASMAQQQQQLIHVQGTGAMSVTPNAYSVTFVIEEQGETVGKLNTALASDLRSVVSFLLEQGIERNDIQSMQVRLTPRYVNSPNGRVQEGFTLSREISVTDSNIENYDKVLDGVLGRGVDRIQQFSFVSTTQTNAYQTALVAAVKDAKARAALLAKELGVEVGEVVAISESGGNMPVPVMRADAFAKEMSVSLPGQETVEARINVSFTIIQ</sequence>
<protein>
    <submittedName>
        <fullName evidence="1">SIMPL domain-containing protein</fullName>
    </submittedName>
</protein>
<dbReference type="GO" id="GO:0006974">
    <property type="term" value="P:DNA damage response"/>
    <property type="evidence" value="ECO:0007669"/>
    <property type="project" value="TreeGrafter"/>
</dbReference>
<proteinExistence type="predicted"/>
<dbReference type="EMBL" id="JAUOQI010000001">
    <property type="protein sequence ID" value="MDO6576059.1"/>
    <property type="molecule type" value="Genomic_DNA"/>
</dbReference>
<accession>A0AAW7YXS9</accession>
<evidence type="ECO:0000313" key="2">
    <source>
        <dbReference type="Proteomes" id="UP001170717"/>
    </source>
</evidence>
<dbReference type="PANTHER" id="PTHR34387:SF1">
    <property type="entry name" value="PERIPLASMIC IMMUNOGENIC PROTEIN"/>
    <property type="match status" value="1"/>
</dbReference>
<dbReference type="RefSeq" id="WP_156454628.1">
    <property type="nucleotide sequence ID" value="NZ_JAUOQI010000001.1"/>
</dbReference>
<dbReference type="Gene3D" id="3.30.110.170">
    <property type="entry name" value="Protein of unknown function (DUF541), domain 1"/>
    <property type="match status" value="1"/>
</dbReference>
<name>A0AAW7YXS9_9ALTE</name>
<dbReference type="PANTHER" id="PTHR34387">
    <property type="entry name" value="SLR1258 PROTEIN"/>
    <property type="match status" value="1"/>
</dbReference>
<dbReference type="InterPro" id="IPR007497">
    <property type="entry name" value="SIMPL/DUF541"/>
</dbReference>
<dbReference type="AlphaFoldDB" id="A0AAW7YXS9"/>
<dbReference type="Proteomes" id="UP001170717">
    <property type="component" value="Unassembled WGS sequence"/>
</dbReference>
<gene>
    <name evidence="1" type="ORF">Q4527_01595</name>
</gene>
<evidence type="ECO:0000313" key="1">
    <source>
        <dbReference type="EMBL" id="MDO6576059.1"/>
    </source>
</evidence>
<dbReference type="Pfam" id="PF04402">
    <property type="entry name" value="SIMPL"/>
    <property type="match status" value="1"/>
</dbReference>
<comment type="caution">
    <text evidence="1">The sequence shown here is derived from an EMBL/GenBank/DDBJ whole genome shotgun (WGS) entry which is preliminary data.</text>
</comment>
<reference evidence="1" key="1">
    <citation type="submission" date="2023-07" db="EMBL/GenBank/DDBJ databases">
        <title>Genome content predicts the carbon catabolic preferences of heterotrophic bacteria.</title>
        <authorList>
            <person name="Gralka M."/>
        </authorList>
    </citation>
    <scope>NUCLEOTIDE SEQUENCE</scope>
    <source>
        <strain evidence="1">F2M12</strain>
    </source>
</reference>
<dbReference type="Gene3D" id="3.30.70.2970">
    <property type="entry name" value="Protein of unknown function (DUF541), domain 2"/>
    <property type="match status" value="1"/>
</dbReference>
<organism evidence="1 2">
    <name type="scientific">Alteromonas stellipolaris</name>
    <dbReference type="NCBI Taxonomy" id="233316"/>
    <lineage>
        <taxon>Bacteria</taxon>
        <taxon>Pseudomonadati</taxon>
        <taxon>Pseudomonadota</taxon>
        <taxon>Gammaproteobacteria</taxon>
        <taxon>Alteromonadales</taxon>
        <taxon>Alteromonadaceae</taxon>
        <taxon>Alteromonas/Salinimonas group</taxon>
        <taxon>Alteromonas</taxon>
    </lineage>
</organism>
<dbReference type="InterPro" id="IPR052022">
    <property type="entry name" value="26kDa_periplasmic_antigen"/>
</dbReference>